<dbReference type="GO" id="GO:0022857">
    <property type="term" value="F:transmembrane transporter activity"/>
    <property type="evidence" value="ECO:0007669"/>
    <property type="project" value="InterPro"/>
</dbReference>
<dbReference type="EMBL" id="JAPDRK010000006">
    <property type="protein sequence ID" value="KAJ9611716.1"/>
    <property type="molecule type" value="Genomic_DNA"/>
</dbReference>
<evidence type="ECO:0000313" key="10">
    <source>
        <dbReference type="EMBL" id="KAJ9611716.1"/>
    </source>
</evidence>
<dbReference type="GO" id="GO:0015791">
    <property type="term" value="P:polyol transmembrane transport"/>
    <property type="evidence" value="ECO:0007669"/>
    <property type="project" value="UniProtKB-ARBA"/>
</dbReference>
<protein>
    <recommendedName>
        <fullName evidence="9">Major facilitator superfamily (MFS) profile domain-containing protein</fullName>
    </recommendedName>
</protein>
<feature type="transmembrane region" description="Helical" evidence="8">
    <location>
        <begin position="456"/>
        <end position="474"/>
    </location>
</feature>
<comment type="subcellular location">
    <subcellularLocation>
        <location evidence="1">Membrane</location>
        <topology evidence="1">Multi-pass membrane protein</topology>
    </subcellularLocation>
</comment>
<comment type="caution">
    <text evidence="10">The sequence shown here is derived from an EMBL/GenBank/DDBJ whole genome shotgun (WGS) entry which is preliminary data.</text>
</comment>
<keyword evidence="4 8" id="KW-0812">Transmembrane</keyword>
<feature type="transmembrane region" description="Helical" evidence="8">
    <location>
        <begin position="363"/>
        <end position="386"/>
    </location>
</feature>
<dbReference type="InterPro" id="IPR003663">
    <property type="entry name" value="Sugar/inositol_transpt"/>
</dbReference>
<accession>A0AA39CKY6</accession>
<evidence type="ECO:0000256" key="5">
    <source>
        <dbReference type="ARBA" id="ARBA00022989"/>
    </source>
</evidence>
<dbReference type="NCBIfam" id="TIGR00879">
    <property type="entry name" value="SP"/>
    <property type="match status" value="1"/>
</dbReference>
<feature type="transmembrane region" description="Helical" evidence="8">
    <location>
        <begin position="427"/>
        <end position="450"/>
    </location>
</feature>
<proteinExistence type="inferred from homology"/>
<comment type="similarity">
    <text evidence="2 7">Belongs to the major facilitator superfamily. Sugar transporter (TC 2.A.1.1) family.</text>
</comment>
<feature type="transmembrane region" description="Helical" evidence="8">
    <location>
        <begin position="527"/>
        <end position="545"/>
    </location>
</feature>
<evidence type="ECO:0000259" key="9">
    <source>
        <dbReference type="PROSITE" id="PS50850"/>
    </source>
</evidence>
<feature type="transmembrane region" description="Helical" evidence="8">
    <location>
        <begin position="398"/>
        <end position="420"/>
    </location>
</feature>
<feature type="transmembrane region" description="Helical" evidence="8">
    <location>
        <begin position="149"/>
        <end position="169"/>
    </location>
</feature>
<dbReference type="GO" id="GO:0016020">
    <property type="term" value="C:membrane"/>
    <property type="evidence" value="ECO:0007669"/>
    <property type="project" value="UniProtKB-SubCell"/>
</dbReference>
<name>A0AA39CKY6_9EURO</name>
<feature type="transmembrane region" description="Helical" evidence="8">
    <location>
        <begin position="495"/>
        <end position="521"/>
    </location>
</feature>
<dbReference type="PANTHER" id="PTHR48020:SF4">
    <property type="entry name" value="SYMPORT, PUTATIVE (AFU_ORTHOLOGUE AFUA_3G11790)-RELATED"/>
    <property type="match status" value="1"/>
</dbReference>
<gene>
    <name evidence="10" type="ORF">H2200_004900</name>
</gene>
<dbReference type="PROSITE" id="PS50850">
    <property type="entry name" value="MFS"/>
    <property type="match status" value="1"/>
</dbReference>
<evidence type="ECO:0000256" key="4">
    <source>
        <dbReference type="ARBA" id="ARBA00022692"/>
    </source>
</evidence>
<dbReference type="InterPro" id="IPR036259">
    <property type="entry name" value="MFS_trans_sf"/>
</dbReference>
<keyword evidence="5 8" id="KW-1133">Transmembrane helix</keyword>
<dbReference type="PROSITE" id="PS00217">
    <property type="entry name" value="SUGAR_TRANSPORT_2"/>
    <property type="match status" value="1"/>
</dbReference>
<dbReference type="InterPro" id="IPR005828">
    <property type="entry name" value="MFS_sugar_transport-like"/>
</dbReference>
<dbReference type="PRINTS" id="PR00171">
    <property type="entry name" value="SUGRTRNSPORT"/>
</dbReference>
<evidence type="ECO:0000256" key="1">
    <source>
        <dbReference type="ARBA" id="ARBA00004141"/>
    </source>
</evidence>
<dbReference type="InterPro" id="IPR005829">
    <property type="entry name" value="Sugar_transporter_CS"/>
</dbReference>
<sequence>MDHGKEHTVAGGEERFLEYVQDLSIANNPTARIQNPLKHIHKTALLEQVEDFVHKAGLEAELEIFKKGALVAQKPFEFENIAELDDEDRDTLRDEVQRKWHQPRAMWVTTLVCSIGAAVQGWDQTGSNGANLSFPTEFGIASDSAHDRWLVGLINSAPPIAMLLLGVWCSDPVNNLVGRRGTIFISGWFALLSVLGSAFTQNWYQLLVCRLLLGLGMGLKSSTTSVFAAENAPAPIRGALTMTWQLYVAVGIFLGLSANLAVVDTGRVAWRLQLGSAFIPAVPLLAAVWFCPESPRWYIKKGRYVDAYKSLCRLRFTKLQAARDLFSMYMVFEAEKQLISSGGNGFRRFLELFTVPRIRRANLAAGTIMLAQQMCGINIIAFYSSTVFVEAGVSAKNALWVSWGFGLVQLIFAFPALWTIDTFGRRSLLLATFPHMAWTLLATGLCYLIPGAGTTRLALLALFIFLFAAFYAPGECPVCYPYAAEVFPLSHREIGMAWSVAVNAFGASILALTFPYMLVAFTPTGAFGFYCGLNILAFILIYLFVPETKALTLEELDYVFALPTQKFVEYEIKEALPYYVQRYLLWKTAKLRPLYDFSERRTLQADCA</sequence>
<keyword evidence="3 7" id="KW-0813">Transport</keyword>
<dbReference type="Proteomes" id="UP001172673">
    <property type="component" value="Unassembled WGS sequence"/>
</dbReference>
<evidence type="ECO:0000256" key="2">
    <source>
        <dbReference type="ARBA" id="ARBA00010992"/>
    </source>
</evidence>
<dbReference type="Gene3D" id="1.20.1250.20">
    <property type="entry name" value="MFS general substrate transporter like domains"/>
    <property type="match status" value="1"/>
</dbReference>
<dbReference type="FunFam" id="1.20.1250.20:FF:000474">
    <property type="entry name" value="Sugar transporter, putative"/>
    <property type="match status" value="1"/>
</dbReference>
<dbReference type="GO" id="GO:0015798">
    <property type="term" value="P:myo-inositol transport"/>
    <property type="evidence" value="ECO:0007669"/>
    <property type="project" value="UniProtKB-ARBA"/>
</dbReference>
<feature type="domain" description="Major facilitator superfamily (MFS) profile" evidence="9">
    <location>
        <begin position="109"/>
        <end position="549"/>
    </location>
</feature>
<reference evidence="10" key="1">
    <citation type="submission" date="2022-10" db="EMBL/GenBank/DDBJ databases">
        <title>Culturing micro-colonial fungi from biological soil crusts in the Mojave desert and describing Neophaeococcomyces mojavensis, and introducing the new genera and species Taxawa tesnikishii.</title>
        <authorList>
            <person name="Kurbessoian T."/>
            <person name="Stajich J.E."/>
        </authorList>
    </citation>
    <scope>NUCLEOTIDE SEQUENCE</scope>
    <source>
        <strain evidence="10">TK_41</strain>
    </source>
</reference>
<keyword evidence="6 8" id="KW-0472">Membrane</keyword>
<dbReference type="SUPFAM" id="SSF103473">
    <property type="entry name" value="MFS general substrate transporter"/>
    <property type="match status" value="1"/>
</dbReference>
<evidence type="ECO:0000313" key="11">
    <source>
        <dbReference type="Proteomes" id="UP001172673"/>
    </source>
</evidence>
<evidence type="ECO:0000256" key="8">
    <source>
        <dbReference type="SAM" id="Phobius"/>
    </source>
</evidence>
<dbReference type="AlphaFoldDB" id="A0AA39CKY6"/>
<evidence type="ECO:0000256" key="3">
    <source>
        <dbReference type="ARBA" id="ARBA00022448"/>
    </source>
</evidence>
<dbReference type="InterPro" id="IPR020846">
    <property type="entry name" value="MFS_dom"/>
</dbReference>
<dbReference type="Pfam" id="PF00083">
    <property type="entry name" value="Sugar_tr"/>
    <property type="match status" value="1"/>
</dbReference>
<organism evidence="10 11">
    <name type="scientific">Cladophialophora chaetospira</name>
    <dbReference type="NCBI Taxonomy" id="386627"/>
    <lineage>
        <taxon>Eukaryota</taxon>
        <taxon>Fungi</taxon>
        <taxon>Dikarya</taxon>
        <taxon>Ascomycota</taxon>
        <taxon>Pezizomycotina</taxon>
        <taxon>Eurotiomycetes</taxon>
        <taxon>Chaetothyriomycetidae</taxon>
        <taxon>Chaetothyriales</taxon>
        <taxon>Herpotrichiellaceae</taxon>
        <taxon>Cladophialophora</taxon>
    </lineage>
</organism>
<feature type="transmembrane region" description="Helical" evidence="8">
    <location>
        <begin position="211"/>
        <end position="232"/>
    </location>
</feature>
<feature type="transmembrane region" description="Helical" evidence="8">
    <location>
        <begin position="244"/>
        <end position="262"/>
    </location>
</feature>
<dbReference type="PANTHER" id="PTHR48020">
    <property type="entry name" value="PROTON MYO-INOSITOL COTRANSPORTER"/>
    <property type="match status" value="1"/>
</dbReference>
<evidence type="ECO:0000256" key="6">
    <source>
        <dbReference type="ARBA" id="ARBA00023136"/>
    </source>
</evidence>
<keyword evidence="11" id="KW-1185">Reference proteome</keyword>
<dbReference type="InterPro" id="IPR050814">
    <property type="entry name" value="Myo-inositol_Transporter"/>
</dbReference>
<feature type="transmembrane region" description="Helical" evidence="8">
    <location>
        <begin position="181"/>
        <end position="199"/>
    </location>
</feature>
<evidence type="ECO:0000256" key="7">
    <source>
        <dbReference type="RuleBase" id="RU003346"/>
    </source>
</evidence>